<dbReference type="Gene3D" id="3.20.200.10">
    <property type="entry name" value="MHCK/EF2 kinase"/>
    <property type="match status" value="1"/>
</dbReference>
<reference evidence="6" key="1">
    <citation type="submission" date="2020-04" db="EMBL/GenBank/DDBJ databases">
        <authorList>
            <person name="Alioto T."/>
            <person name="Alioto T."/>
            <person name="Gomez Garrido J."/>
        </authorList>
    </citation>
    <scope>NUCLEOTIDE SEQUENCE</scope>
    <source>
        <strain evidence="6">A484AB</strain>
    </source>
</reference>
<dbReference type="CDD" id="cd04515">
    <property type="entry name" value="Alpha_kinase"/>
    <property type="match status" value="1"/>
</dbReference>
<keyword evidence="3" id="KW-0547">Nucleotide-binding</keyword>
<dbReference type="GO" id="GO:1903013">
    <property type="term" value="P:response to differentiation-inducing factor 1"/>
    <property type="evidence" value="ECO:0007669"/>
    <property type="project" value="TreeGrafter"/>
</dbReference>
<dbReference type="OrthoDB" id="5957748at2759"/>
<dbReference type="Pfam" id="PF02816">
    <property type="entry name" value="Alpha_kinase"/>
    <property type="match status" value="1"/>
</dbReference>
<dbReference type="GO" id="GO:0005524">
    <property type="term" value="F:ATP binding"/>
    <property type="evidence" value="ECO:0007669"/>
    <property type="project" value="UniProtKB-KW"/>
</dbReference>
<dbReference type="PANTHER" id="PTHR45992:SF2">
    <property type="entry name" value="EUKARYOTIC ELONGATION FACTOR 2 KINASE"/>
    <property type="match status" value="1"/>
</dbReference>
<dbReference type="InterPro" id="IPR051852">
    <property type="entry name" value="Alpha-type_PK"/>
</dbReference>
<dbReference type="SUPFAM" id="SSF56112">
    <property type="entry name" value="Protein kinase-like (PK-like)"/>
    <property type="match status" value="1"/>
</dbReference>
<protein>
    <submittedName>
        <fullName evidence="6">Transient receptor potential cation channel subfamily M member 6-like</fullName>
    </submittedName>
</protein>
<proteinExistence type="predicted"/>
<organism evidence="6 7">
    <name type="scientific">Paramuricea clavata</name>
    <name type="common">Red gorgonian</name>
    <name type="synonym">Violescent sea-whip</name>
    <dbReference type="NCBI Taxonomy" id="317549"/>
    <lineage>
        <taxon>Eukaryota</taxon>
        <taxon>Metazoa</taxon>
        <taxon>Cnidaria</taxon>
        <taxon>Anthozoa</taxon>
        <taxon>Octocorallia</taxon>
        <taxon>Malacalcyonacea</taxon>
        <taxon>Plexauridae</taxon>
        <taxon>Paramuricea</taxon>
    </lineage>
</organism>
<dbReference type="AlphaFoldDB" id="A0A6S7FJ65"/>
<dbReference type="EMBL" id="CACRXK020000185">
    <property type="protein sequence ID" value="CAB3979308.1"/>
    <property type="molecule type" value="Genomic_DNA"/>
</dbReference>
<evidence type="ECO:0000313" key="6">
    <source>
        <dbReference type="EMBL" id="CAB3979308.1"/>
    </source>
</evidence>
<evidence type="ECO:0000256" key="2">
    <source>
        <dbReference type="ARBA" id="ARBA00022679"/>
    </source>
</evidence>
<accession>A0A6S7FJ65</accession>
<sequence>MKETPESHTRKVVQMHTLAENFCRQLAKKVSELKCEDEFGQIVMYQEIYLEFIPGSFVKYFNNTGIPCEDNENIKNGMKAECLAHFSFEKSNRKLMLVDIRGCGVKLYDPEIASSELVEDGEVLFCAGNLSNTAVDNFVFHHVCNRFCKLVQLPDLRLISS</sequence>
<dbReference type="GO" id="GO:0004674">
    <property type="term" value="F:protein serine/threonine kinase activity"/>
    <property type="evidence" value="ECO:0007669"/>
    <property type="project" value="UniProtKB-KW"/>
</dbReference>
<keyword evidence="2" id="KW-0808">Transferase</keyword>
<keyword evidence="4" id="KW-0418">Kinase</keyword>
<dbReference type="InterPro" id="IPR004166">
    <property type="entry name" value="a-kinase_dom"/>
</dbReference>
<keyword evidence="1" id="KW-0723">Serine/threonine-protein kinase</keyword>
<dbReference type="PANTHER" id="PTHR45992">
    <property type="entry name" value="EUKARYOTIC ELONGATION FACTOR 2 KINASE-RELATED"/>
    <property type="match status" value="1"/>
</dbReference>
<gene>
    <name evidence="6" type="ORF">PACLA_8A054486</name>
</gene>
<evidence type="ECO:0000256" key="1">
    <source>
        <dbReference type="ARBA" id="ARBA00022527"/>
    </source>
</evidence>
<name>A0A6S7FJ65_PARCT</name>
<evidence type="ECO:0000313" key="7">
    <source>
        <dbReference type="Proteomes" id="UP001152795"/>
    </source>
</evidence>
<dbReference type="GO" id="GO:0031037">
    <property type="term" value="P:myosin II filament disassembly"/>
    <property type="evidence" value="ECO:0007669"/>
    <property type="project" value="TreeGrafter"/>
</dbReference>
<keyword evidence="5" id="KW-0067">ATP-binding</keyword>
<dbReference type="Proteomes" id="UP001152795">
    <property type="component" value="Unassembled WGS sequence"/>
</dbReference>
<keyword evidence="7" id="KW-1185">Reference proteome</keyword>
<comment type="caution">
    <text evidence="6">The sequence shown here is derived from an EMBL/GenBank/DDBJ whole genome shotgun (WGS) entry which is preliminary data.</text>
</comment>
<dbReference type="SMART" id="SM00811">
    <property type="entry name" value="Alpha_kinase"/>
    <property type="match status" value="1"/>
</dbReference>
<evidence type="ECO:0000256" key="5">
    <source>
        <dbReference type="ARBA" id="ARBA00022840"/>
    </source>
</evidence>
<keyword evidence="6" id="KW-0675">Receptor</keyword>
<evidence type="ECO:0000256" key="4">
    <source>
        <dbReference type="ARBA" id="ARBA00022777"/>
    </source>
</evidence>
<evidence type="ECO:0000256" key="3">
    <source>
        <dbReference type="ARBA" id="ARBA00022741"/>
    </source>
</evidence>
<dbReference type="InterPro" id="IPR011009">
    <property type="entry name" value="Kinase-like_dom_sf"/>
</dbReference>
<dbReference type="PROSITE" id="PS51158">
    <property type="entry name" value="ALPHA_KINASE"/>
    <property type="match status" value="1"/>
</dbReference>